<dbReference type="EMBL" id="JAAVMX010000012">
    <property type="protein sequence ID" value="KAF4504078.1"/>
    <property type="molecule type" value="Genomic_DNA"/>
</dbReference>
<dbReference type="Proteomes" id="UP000557566">
    <property type="component" value="Unassembled WGS sequence"/>
</dbReference>
<dbReference type="AlphaFoldDB" id="A0A8H4LQI7"/>
<dbReference type="Pfam" id="PF02116">
    <property type="entry name" value="STE2"/>
    <property type="match status" value="1"/>
</dbReference>
<feature type="transmembrane region" description="Helical" evidence="2">
    <location>
        <begin position="172"/>
        <end position="194"/>
    </location>
</feature>
<accession>A0A8H4LQI7</accession>
<dbReference type="PANTHER" id="PTHR28009">
    <property type="entry name" value="PHEROMONE ALPHA FACTOR RECEPTOR"/>
    <property type="match status" value="1"/>
</dbReference>
<dbReference type="GO" id="GO:0004932">
    <property type="term" value="F:mating-type factor pheromone receptor activity"/>
    <property type="evidence" value="ECO:0007669"/>
    <property type="project" value="InterPro"/>
</dbReference>
<gene>
    <name evidence="3" type="ORF">G6O67_008692</name>
</gene>
<feature type="transmembrane region" description="Helical" evidence="2">
    <location>
        <begin position="255"/>
        <end position="278"/>
    </location>
</feature>
<dbReference type="OrthoDB" id="5402633at2759"/>
<dbReference type="CDD" id="cd14939">
    <property type="entry name" value="7tmD_STE2"/>
    <property type="match status" value="1"/>
</dbReference>
<keyword evidence="4" id="KW-1185">Reference proteome</keyword>
<comment type="caution">
    <text evidence="3">The sequence shown here is derived from an EMBL/GenBank/DDBJ whole genome shotgun (WGS) entry which is preliminary data.</text>
</comment>
<feature type="region of interest" description="Disordered" evidence="1">
    <location>
        <begin position="313"/>
        <end position="342"/>
    </location>
</feature>
<dbReference type="InterPro" id="IPR027458">
    <property type="entry name" value="STE2_TM1-TM2_sf"/>
</dbReference>
<evidence type="ECO:0000313" key="3">
    <source>
        <dbReference type="EMBL" id="KAF4504078.1"/>
    </source>
</evidence>
<reference evidence="3 4" key="1">
    <citation type="journal article" date="2020" name="Genome Biol. Evol.">
        <title>A new high-quality draft genome assembly of the Chinese cordyceps Ophiocordyceps sinensis.</title>
        <authorList>
            <person name="Shu R."/>
            <person name="Zhang J."/>
            <person name="Meng Q."/>
            <person name="Zhang H."/>
            <person name="Zhou G."/>
            <person name="Li M."/>
            <person name="Wu P."/>
            <person name="Zhao Y."/>
            <person name="Chen C."/>
            <person name="Qin Q."/>
        </authorList>
    </citation>
    <scope>NUCLEOTIDE SEQUENCE [LARGE SCALE GENOMIC DNA]</scope>
    <source>
        <strain evidence="3 4">IOZ07</strain>
    </source>
</reference>
<dbReference type="Gene3D" id="1.10.287.920">
    <property type="entry name" value="Pheromone alpha factor receptor"/>
    <property type="match status" value="1"/>
</dbReference>
<evidence type="ECO:0000313" key="4">
    <source>
        <dbReference type="Proteomes" id="UP000557566"/>
    </source>
</evidence>
<dbReference type="PANTHER" id="PTHR28009:SF1">
    <property type="entry name" value="PHEROMONE ALPHA FACTOR RECEPTOR"/>
    <property type="match status" value="1"/>
</dbReference>
<evidence type="ECO:0008006" key="5">
    <source>
        <dbReference type="Google" id="ProtNLM"/>
    </source>
</evidence>
<dbReference type="InterPro" id="IPR000366">
    <property type="entry name" value="GPCR_STE2"/>
</dbReference>
<feature type="region of interest" description="Disordered" evidence="1">
    <location>
        <begin position="357"/>
        <end position="393"/>
    </location>
</feature>
<sequence length="428" mass="45043">MDSISPTPPSSVLGSHPPPAPPGTAFDPFDQLVTFYGPDGSTVLGVPMAAVDAFNHENVATSLNYGAQLGAALVVAFAVLALTPAAKLRRPSSLLHLAGLAMCLARVGSLAVPALSPAGYFYVLWAGDYSTVPQTYFNGLVVGNLVGFLFVVVVEAALVHQAWAMVTLWPDAARYGLAASSLVITLTAVGFRFALTVMSCKAALDLSYPNEFFWLMQATLVTNAASIFWFCALFNSKLLLHLIANRGMLPSTRTLSAMEVLVMTNGVLMIAPVVFAGLEWGKFQNFESASLTHSSVVIILPLGTLAAQRMTARPSTAGNVAHSPPGGTPGPRRQANDNTSMASYSWPPSTVLKFPSLSTSAGSGHRSSSSVLSKPCQPEPAAGHASSQPARAGAVEHHFDLELRQLDSTSDLAGGRNEHCLVQHDEAV</sequence>
<keyword evidence="2" id="KW-0472">Membrane</keyword>
<name>A0A8H4LQI7_9HYPO</name>
<proteinExistence type="predicted"/>
<feature type="compositionally biased region" description="Low complexity" evidence="1">
    <location>
        <begin position="357"/>
        <end position="373"/>
    </location>
</feature>
<evidence type="ECO:0000256" key="2">
    <source>
        <dbReference type="SAM" id="Phobius"/>
    </source>
</evidence>
<dbReference type="GO" id="GO:0000750">
    <property type="term" value="P:pheromone-dependent signal transduction involved in conjugation with cellular fusion"/>
    <property type="evidence" value="ECO:0007669"/>
    <property type="project" value="TreeGrafter"/>
</dbReference>
<feature type="transmembrane region" description="Helical" evidence="2">
    <location>
        <begin position="136"/>
        <end position="160"/>
    </location>
</feature>
<dbReference type="PRINTS" id="PR00250">
    <property type="entry name" value="GPCRSTE2"/>
</dbReference>
<dbReference type="GO" id="GO:0038038">
    <property type="term" value="C:G protein-coupled receptor homodimeric complex"/>
    <property type="evidence" value="ECO:0007669"/>
    <property type="project" value="TreeGrafter"/>
</dbReference>
<evidence type="ECO:0000256" key="1">
    <source>
        <dbReference type="SAM" id="MobiDB-lite"/>
    </source>
</evidence>
<feature type="transmembrane region" description="Helical" evidence="2">
    <location>
        <begin position="94"/>
        <end position="116"/>
    </location>
</feature>
<keyword evidence="2" id="KW-1133">Transmembrane helix</keyword>
<feature type="region of interest" description="Disordered" evidence="1">
    <location>
        <begin position="1"/>
        <end position="20"/>
    </location>
</feature>
<keyword evidence="2" id="KW-0812">Transmembrane</keyword>
<organism evidence="3 4">
    <name type="scientific">Ophiocordyceps sinensis</name>
    <dbReference type="NCBI Taxonomy" id="72228"/>
    <lineage>
        <taxon>Eukaryota</taxon>
        <taxon>Fungi</taxon>
        <taxon>Dikarya</taxon>
        <taxon>Ascomycota</taxon>
        <taxon>Pezizomycotina</taxon>
        <taxon>Sordariomycetes</taxon>
        <taxon>Hypocreomycetidae</taxon>
        <taxon>Hypocreales</taxon>
        <taxon>Ophiocordycipitaceae</taxon>
        <taxon>Ophiocordyceps</taxon>
    </lineage>
</organism>
<feature type="transmembrane region" description="Helical" evidence="2">
    <location>
        <begin position="65"/>
        <end position="82"/>
    </location>
</feature>
<protein>
    <recommendedName>
        <fullName evidence="5">Pheromone receptor</fullName>
    </recommendedName>
</protein>
<feature type="transmembrane region" description="Helical" evidence="2">
    <location>
        <begin position="214"/>
        <end position="234"/>
    </location>
</feature>